<reference evidence="1 2" key="1">
    <citation type="journal article" date="2021" name="BMC Genomics">
        <title>Datura genome reveals duplications of psychoactive alkaloid biosynthetic genes and high mutation rate following tissue culture.</title>
        <authorList>
            <person name="Rajewski A."/>
            <person name="Carter-House D."/>
            <person name="Stajich J."/>
            <person name="Litt A."/>
        </authorList>
    </citation>
    <scope>NUCLEOTIDE SEQUENCE [LARGE SCALE GENOMIC DNA]</scope>
    <source>
        <strain evidence="1">AR-01</strain>
    </source>
</reference>
<dbReference type="Proteomes" id="UP000823775">
    <property type="component" value="Unassembled WGS sequence"/>
</dbReference>
<proteinExistence type="predicted"/>
<dbReference type="EMBL" id="JACEIK010000022">
    <property type="protein sequence ID" value="MCD7446838.1"/>
    <property type="molecule type" value="Genomic_DNA"/>
</dbReference>
<comment type="caution">
    <text evidence="1">The sequence shown here is derived from an EMBL/GenBank/DDBJ whole genome shotgun (WGS) entry which is preliminary data.</text>
</comment>
<name>A0ABS8RJ48_DATST</name>
<evidence type="ECO:0000313" key="2">
    <source>
        <dbReference type="Proteomes" id="UP000823775"/>
    </source>
</evidence>
<evidence type="ECO:0000313" key="1">
    <source>
        <dbReference type="EMBL" id="MCD7446838.1"/>
    </source>
</evidence>
<organism evidence="1 2">
    <name type="scientific">Datura stramonium</name>
    <name type="common">Jimsonweed</name>
    <name type="synonym">Common thornapple</name>
    <dbReference type="NCBI Taxonomy" id="4076"/>
    <lineage>
        <taxon>Eukaryota</taxon>
        <taxon>Viridiplantae</taxon>
        <taxon>Streptophyta</taxon>
        <taxon>Embryophyta</taxon>
        <taxon>Tracheophyta</taxon>
        <taxon>Spermatophyta</taxon>
        <taxon>Magnoliopsida</taxon>
        <taxon>eudicotyledons</taxon>
        <taxon>Gunneridae</taxon>
        <taxon>Pentapetalae</taxon>
        <taxon>asterids</taxon>
        <taxon>lamiids</taxon>
        <taxon>Solanales</taxon>
        <taxon>Solanaceae</taxon>
        <taxon>Solanoideae</taxon>
        <taxon>Datureae</taxon>
        <taxon>Datura</taxon>
    </lineage>
</organism>
<accession>A0ABS8RJ48</accession>
<gene>
    <name evidence="1" type="ORF">HAX54_017900</name>
</gene>
<keyword evidence="2" id="KW-1185">Reference proteome</keyword>
<protein>
    <submittedName>
        <fullName evidence="1">Uncharacterized protein</fullName>
    </submittedName>
</protein>
<sequence length="111" mass="12537">MGDLAARRLVDAGGLRVKGNSGGPIFWWYSSGNGERGKKRREVEWLFSSAERESSRLVVAGFVGVSVGGGVRRFAGVNGEKRKWWWPETKERERGERRRLCLGRGRKMGKK</sequence>